<feature type="domain" description="N-acetyltransferase" evidence="1">
    <location>
        <begin position="147"/>
        <end position="283"/>
    </location>
</feature>
<evidence type="ECO:0000259" key="1">
    <source>
        <dbReference type="PROSITE" id="PS51186"/>
    </source>
</evidence>
<dbReference type="Pfam" id="PF13508">
    <property type="entry name" value="Acetyltransf_7"/>
    <property type="match status" value="1"/>
</dbReference>
<organism evidence="2 3">
    <name type="scientific">Tenggerimyces flavus</name>
    <dbReference type="NCBI Taxonomy" id="1708749"/>
    <lineage>
        <taxon>Bacteria</taxon>
        <taxon>Bacillati</taxon>
        <taxon>Actinomycetota</taxon>
        <taxon>Actinomycetes</taxon>
        <taxon>Propionibacteriales</taxon>
        <taxon>Nocardioidaceae</taxon>
        <taxon>Tenggerimyces</taxon>
    </lineage>
</organism>
<keyword evidence="2" id="KW-0012">Acyltransferase</keyword>
<name>A0ABV7Y954_9ACTN</name>
<protein>
    <submittedName>
        <fullName evidence="2">GNAT family N-acetyltransferase</fullName>
        <ecNumber evidence="2">2.3.1.-</ecNumber>
    </submittedName>
</protein>
<proteinExistence type="predicted"/>
<dbReference type="EC" id="2.3.1.-" evidence="2"/>
<sequence>MEVTWRPLDPTDHDALVALVERCAAIDGGALELSAERFLGESVTSIGAKDATGRLLAVGSVNVRGEFTDSSGMVDPTLRGNGLGRRLLEWATKQLAPGTKLRIRTEALSESAERLYARNGLACTFAEDVMRHDLGAAVPAVAYPDGVTVEAWSEDTSGQFFAAYQASFRDRPGFPDWTYEQWTGWMVDDDFRPDLSLFAALQGNPAAFITTTSDWIIQVGVDPAYRGRRLGAALVADVLARMRAEGGKTCMLDVNVNNPNAANLYHSLGFATIGRRATYEPHE</sequence>
<dbReference type="EMBL" id="JBHRZH010000006">
    <property type="protein sequence ID" value="MFC3761127.1"/>
    <property type="molecule type" value="Genomic_DNA"/>
</dbReference>
<dbReference type="CDD" id="cd04301">
    <property type="entry name" value="NAT_SF"/>
    <property type="match status" value="1"/>
</dbReference>
<dbReference type="PANTHER" id="PTHR43617">
    <property type="entry name" value="L-AMINO ACID N-ACETYLTRANSFERASE"/>
    <property type="match status" value="1"/>
</dbReference>
<dbReference type="InterPro" id="IPR050276">
    <property type="entry name" value="MshD_Acetyltransferase"/>
</dbReference>
<comment type="caution">
    <text evidence="2">The sequence shown here is derived from an EMBL/GenBank/DDBJ whole genome shotgun (WGS) entry which is preliminary data.</text>
</comment>
<evidence type="ECO:0000313" key="2">
    <source>
        <dbReference type="EMBL" id="MFC3761127.1"/>
    </source>
</evidence>
<dbReference type="PROSITE" id="PS51186">
    <property type="entry name" value="GNAT"/>
    <property type="match status" value="2"/>
</dbReference>
<dbReference type="Pfam" id="PF00583">
    <property type="entry name" value="Acetyltransf_1"/>
    <property type="match status" value="1"/>
</dbReference>
<dbReference type="InterPro" id="IPR000182">
    <property type="entry name" value="GNAT_dom"/>
</dbReference>
<dbReference type="InterPro" id="IPR016181">
    <property type="entry name" value="Acyl_CoA_acyltransferase"/>
</dbReference>
<feature type="domain" description="N-acetyltransferase" evidence="1">
    <location>
        <begin position="3"/>
        <end position="150"/>
    </location>
</feature>
<reference evidence="3" key="1">
    <citation type="journal article" date="2019" name="Int. J. Syst. Evol. Microbiol.">
        <title>The Global Catalogue of Microorganisms (GCM) 10K type strain sequencing project: providing services to taxonomists for standard genome sequencing and annotation.</title>
        <authorList>
            <consortium name="The Broad Institute Genomics Platform"/>
            <consortium name="The Broad Institute Genome Sequencing Center for Infectious Disease"/>
            <person name="Wu L."/>
            <person name="Ma J."/>
        </authorList>
    </citation>
    <scope>NUCLEOTIDE SEQUENCE [LARGE SCALE GENOMIC DNA]</scope>
    <source>
        <strain evidence="3">CGMCC 4.7241</strain>
    </source>
</reference>
<accession>A0ABV7Y954</accession>
<keyword evidence="2" id="KW-0808">Transferase</keyword>
<dbReference type="SUPFAM" id="SSF55729">
    <property type="entry name" value="Acyl-CoA N-acyltransferases (Nat)"/>
    <property type="match status" value="1"/>
</dbReference>
<dbReference type="RefSeq" id="WP_205117343.1">
    <property type="nucleotide sequence ID" value="NZ_JAFBCM010000001.1"/>
</dbReference>
<evidence type="ECO:0000313" key="3">
    <source>
        <dbReference type="Proteomes" id="UP001595699"/>
    </source>
</evidence>
<gene>
    <name evidence="2" type="ORF">ACFOUW_09770</name>
</gene>
<dbReference type="Proteomes" id="UP001595699">
    <property type="component" value="Unassembled WGS sequence"/>
</dbReference>
<dbReference type="GO" id="GO:0016746">
    <property type="term" value="F:acyltransferase activity"/>
    <property type="evidence" value="ECO:0007669"/>
    <property type="project" value="UniProtKB-KW"/>
</dbReference>
<dbReference type="PANTHER" id="PTHR43617:SF20">
    <property type="entry name" value="N-ALPHA-ACETYLTRANSFERASE RIMI"/>
    <property type="match status" value="1"/>
</dbReference>
<dbReference type="Gene3D" id="3.40.630.30">
    <property type="match status" value="1"/>
</dbReference>
<keyword evidence="3" id="KW-1185">Reference proteome</keyword>